<proteinExistence type="predicted"/>
<organism evidence="1">
    <name type="scientific">marine sediment metagenome</name>
    <dbReference type="NCBI Taxonomy" id="412755"/>
    <lineage>
        <taxon>unclassified sequences</taxon>
        <taxon>metagenomes</taxon>
        <taxon>ecological metagenomes</taxon>
    </lineage>
</organism>
<name>X1SJC7_9ZZZZ</name>
<protein>
    <submittedName>
        <fullName evidence="1">Uncharacterized protein</fullName>
    </submittedName>
</protein>
<comment type="caution">
    <text evidence="1">The sequence shown here is derived from an EMBL/GenBank/DDBJ whole genome shotgun (WGS) entry which is preliminary data.</text>
</comment>
<dbReference type="EMBL" id="BARV01043979">
    <property type="protein sequence ID" value="GAI67899.1"/>
    <property type="molecule type" value="Genomic_DNA"/>
</dbReference>
<feature type="non-terminal residue" evidence="1">
    <location>
        <position position="97"/>
    </location>
</feature>
<sequence length="97" mass="11011">KPRQQDIKMTINEPNDQLAIPQDIIAKLKTRRIVRPEQLQKGLELKADCIIADRTAFLADQPDDGVTLVVLDALGRNIPQVSFRLLPCEALQRARRK</sequence>
<evidence type="ECO:0000313" key="1">
    <source>
        <dbReference type="EMBL" id="GAI67899.1"/>
    </source>
</evidence>
<feature type="non-terminal residue" evidence="1">
    <location>
        <position position="1"/>
    </location>
</feature>
<accession>X1SJC7</accession>
<reference evidence="1" key="1">
    <citation type="journal article" date="2014" name="Front. Microbiol.">
        <title>High frequency of phylogenetically diverse reductive dehalogenase-homologous genes in deep subseafloor sedimentary metagenomes.</title>
        <authorList>
            <person name="Kawai M."/>
            <person name="Futagami T."/>
            <person name="Toyoda A."/>
            <person name="Takaki Y."/>
            <person name="Nishi S."/>
            <person name="Hori S."/>
            <person name="Arai W."/>
            <person name="Tsubouchi T."/>
            <person name="Morono Y."/>
            <person name="Uchiyama I."/>
            <person name="Ito T."/>
            <person name="Fujiyama A."/>
            <person name="Inagaki F."/>
            <person name="Takami H."/>
        </authorList>
    </citation>
    <scope>NUCLEOTIDE SEQUENCE</scope>
    <source>
        <strain evidence="1">Expedition CK06-06</strain>
    </source>
</reference>
<gene>
    <name evidence="1" type="ORF">S06H3_65358</name>
</gene>
<dbReference type="AlphaFoldDB" id="X1SJC7"/>